<dbReference type="PANTHER" id="PTHR33121">
    <property type="entry name" value="CYCLIC DI-GMP PHOSPHODIESTERASE PDEF"/>
    <property type="match status" value="1"/>
</dbReference>
<protein>
    <recommendedName>
        <fullName evidence="1">EAL domain-containing protein</fullName>
    </recommendedName>
</protein>
<gene>
    <name evidence="2" type="ordered locus">DEFDS_P209</name>
</gene>
<sequence>MVINTTVDKPITDLDHIYFNFISDIPYFYLIENYNLFKNFVYEIYPIKNTATNYNSLCVLKYQNNYDYFVHFNEIFDKVLLETKNYSIFLTPVVINNTDYYLNLLNNVQASNNWHYIRSILQYNLIRSLYMTKDMILNKQYIYKLNFSEDMLLKNLDVIGIEFLSSLDIPNNYKGQFFKDIREIGNSILFDFDRKVTKLVASYLFENLDNLINQCPGLKYLHINIFPRNFLAKNINIISNLLAYVIDFIERKKSNLKLVLEFVEYETINNQIIKEVSNLRKDLDFLIALDDFGNGFFNYNIINDLKPDIIKIDKHLVQSLTLDHNNLYLKSLFNHFCQLAQSTKAKLIFEGIENQEMMDNLLLINKNYNIDTYFQGYYYHYPEKIFQKYIK</sequence>
<dbReference type="InterPro" id="IPR035919">
    <property type="entry name" value="EAL_sf"/>
</dbReference>
<dbReference type="KEGG" id="ddf:DEFDS_P209"/>
<dbReference type="HOGENOM" id="CLU_705395_0_0_0"/>
<dbReference type="InterPro" id="IPR050706">
    <property type="entry name" value="Cyclic-di-GMP_PDE-like"/>
</dbReference>
<dbReference type="PANTHER" id="PTHR33121:SF76">
    <property type="entry name" value="SIGNALING PROTEIN"/>
    <property type="match status" value="1"/>
</dbReference>
<name>D3PF37_DEFDS</name>
<keyword evidence="2" id="KW-0614">Plasmid</keyword>
<evidence type="ECO:0000313" key="3">
    <source>
        <dbReference type="Proteomes" id="UP000001520"/>
    </source>
</evidence>
<dbReference type="EMBL" id="AP011530">
    <property type="protein sequence ID" value="BAI81829.1"/>
    <property type="molecule type" value="Genomic_DNA"/>
</dbReference>
<dbReference type="eggNOG" id="COG2200">
    <property type="taxonomic scope" value="Bacteria"/>
</dbReference>
<dbReference type="CDD" id="cd01948">
    <property type="entry name" value="EAL"/>
    <property type="match status" value="1"/>
</dbReference>
<keyword evidence="3" id="KW-1185">Reference proteome</keyword>
<dbReference type="Proteomes" id="UP000001520">
    <property type="component" value="Plasmid megaplasmid pDF308"/>
</dbReference>
<evidence type="ECO:0000259" key="1">
    <source>
        <dbReference type="PROSITE" id="PS50883"/>
    </source>
</evidence>
<dbReference type="Pfam" id="PF00563">
    <property type="entry name" value="EAL"/>
    <property type="match status" value="1"/>
</dbReference>
<dbReference type="SMART" id="SM00052">
    <property type="entry name" value="EAL"/>
    <property type="match status" value="1"/>
</dbReference>
<dbReference type="SUPFAM" id="SSF141868">
    <property type="entry name" value="EAL domain-like"/>
    <property type="match status" value="1"/>
</dbReference>
<geneLocation type="plasmid" evidence="2 3">
    <name>megaplasmid pDF308</name>
</geneLocation>
<organism evidence="2 3">
    <name type="scientific">Deferribacter desulfuricans (strain DSM 14783 / JCM 11476 / NBRC 101012 / SSM1)</name>
    <dbReference type="NCBI Taxonomy" id="639282"/>
    <lineage>
        <taxon>Bacteria</taxon>
        <taxon>Pseudomonadati</taxon>
        <taxon>Deferribacterota</taxon>
        <taxon>Deferribacteres</taxon>
        <taxon>Deferribacterales</taxon>
        <taxon>Deferribacteraceae</taxon>
        <taxon>Deferribacter</taxon>
    </lineage>
</organism>
<dbReference type="RefSeq" id="WP_013009041.1">
    <property type="nucleotide sequence ID" value="NC_013940.1"/>
</dbReference>
<reference evidence="2 3" key="1">
    <citation type="journal article" date="2010" name="DNA Res.">
        <title>Bacterial lifestyle in a deep-sea hydrothermal vent chimney revealed by the genome sequence of the thermophilic bacterium Deferribacter desulfuricans SSM1.</title>
        <authorList>
            <person name="Takaki Y."/>
            <person name="Shimamura S."/>
            <person name="Nakagawa S."/>
            <person name="Fukuhara Y."/>
            <person name="Horikawa H."/>
            <person name="Ankai A."/>
            <person name="Harada T."/>
            <person name="Hosoyama A."/>
            <person name="Oguchi A."/>
            <person name="Fukui S."/>
            <person name="Fujita N."/>
            <person name="Takami H."/>
            <person name="Takai K."/>
        </authorList>
    </citation>
    <scope>NUCLEOTIDE SEQUENCE [LARGE SCALE GENOMIC DNA]</scope>
    <source>
        <strain evidence="3">DSM 14783 / JCM 11476 / NBRC 101012 / SSM1</strain>
        <plasmid evidence="3">Plasmid megaplasmid pDF308</plasmid>
    </source>
</reference>
<dbReference type="InterPro" id="IPR001633">
    <property type="entry name" value="EAL_dom"/>
</dbReference>
<feature type="domain" description="EAL" evidence="1">
    <location>
        <begin position="125"/>
        <end position="391"/>
    </location>
</feature>
<dbReference type="OrthoDB" id="581425at2"/>
<accession>D3PF37</accession>
<dbReference type="PROSITE" id="PS50883">
    <property type="entry name" value="EAL"/>
    <property type="match status" value="1"/>
</dbReference>
<dbReference type="GO" id="GO:0071111">
    <property type="term" value="F:cyclic-guanylate-specific phosphodiesterase activity"/>
    <property type="evidence" value="ECO:0007669"/>
    <property type="project" value="InterPro"/>
</dbReference>
<evidence type="ECO:0000313" key="2">
    <source>
        <dbReference type="EMBL" id="BAI81829.1"/>
    </source>
</evidence>
<dbReference type="Gene3D" id="3.20.20.450">
    <property type="entry name" value="EAL domain"/>
    <property type="match status" value="1"/>
</dbReference>
<dbReference type="AlphaFoldDB" id="D3PF37"/>
<proteinExistence type="predicted"/>